<gene>
    <name evidence="1" type="ORF">CLUP02_15803</name>
</gene>
<keyword evidence="2" id="KW-1185">Reference proteome</keyword>
<protein>
    <submittedName>
        <fullName evidence="1">Uncharacterized protein</fullName>
    </submittedName>
</protein>
<name>A0A9Q8T7D9_9PEZI</name>
<accession>A0A9Q8T7D9</accession>
<evidence type="ECO:0000313" key="1">
    <source>
        <dbReference type="EMBL" id="UQC90273.1"/>
    </source>
</evidence>
<proteinExistence type="predicted"/>
<dbReference type="AlphaFoldDB" id="A0A9Q8T7D9"/>
<dbReference type="RefSeq" id="XP_049151874.1">
    <property type="nucleotide sequence ID" value="XM_049294727.1"/>
</dbReference>
<dbReference type="KEGG" id="clup:CLUP02_15803"/>
<sequence>MASMHEPPCHASNITTNCMMLLYKELGIWNTEHFCNGFEALRLLPWPLSLR</sequence>
<evidence type="ECO:0000313" key="2">
    <source>
        <dbReference type="Proteomes" id="UP000830671"/>
    </source>
</evidence>
<reference evidence="1" key="1">
    <citation type="journal article" date="2021" name="Mol. Plant Microbe Interact.">
        <title>Complete Genome Sequence of the Plant-Pathogenic Fungus Colletotrichum lupini.</title>
        <authorList>
            <person name="Baroncelli R."/>
            <person name="Pensec F."/>
            <person name="Da Lio D."/>
            <person name="Boufleur T."/>
            <person name="Vicente I."/>
            <person name="Sarrocco S."/>
            <person name="Picot A."/>
            <person name="Baraldi E."/>
            <person name="Sukno S."/>
            <person name="Thon M."/>
            <person name="Le Floch G."/>
        </authorList>
    </citation>
    <scope>NUCLEOTIDE SEQUENCE</scope>
    <source>
        <strain evidence="1">IMI 504893</strain>
    </source>
</reference>
<dbReference type="Proteomes" id="UP000830671">
    <property type="component" value="Chromosome 8"/>
</dbReference>
<dbReference type="GeneID" id="73349737"/>
<organism evidence="1 2">
    <name type="scientific">Colletotrichum lupini</name>
    <dbReference type="NCBI Taxonomy" id="145971"/>
    <lineage>
        <taxon>Eukaryota</taxon>
        <taxon>Fungi</taxon>
        <taxon>Dikarya</taxon>
        <taxon>Ascomycota</taxon>
        <taxon>Pezizomycotina</taxon>
        <taxon>Sordariomycetes</taxon>
        <taxon>Hypocreomycetidae</taxon>
        <taxon>Glomerellales</taxon>
        <taxon>Glomerellaceae</taxon>
        <taxon>Colletotrichum</taxon>
        <taxon>Colletotrichum acutatum species complex</taxon>
    </lineage>
</organism>
<dbReference type="EMBL" id="CP019480">
    <property type="protein sequence ID" value="UQC90273.1"/>
    <property type="molecule type" value="Genomic_DNA"/>
</dbReference>